<reference evidence="2" key="1">
    <citation type="submission" date="2021-03" db="EMBL/GenBank/DDBJ databases">
        <authorList>
            <person name="Bekaert M."/>
        </authorList>
    </citation>
    <scope>NUCLEOTIDE SEQUENCE</scope>
</reference>
<gene>
    <name evidence="2" type="ORF">MEDL_64688</name>
</gene>
<feature type="region of interest" description="Disordered" evidence="1">
    <location>
        <begin position="1"/>
        <end position="55"/>
    </location>
</feature>
<comment type="caution">
    <text evidence="2">The sequence shown here is derived from an EMBL/GenBank/DDBJ whole genome shotgun (WGS) entry which is preliminary data.</text>
</comment>
<feature type="compositionally biased region" description="Polar residues" evidence="1">
    <location>
        <begin position="33"/>
        <end position="45"/>
    </location>
</feature>
<evidence type="ECO:0000313" key="3">
    <source>
        <dbReference type="Proteomes" id="UP000683360"/>
    </source>
</evidence>
<evidence type="ECO:0000256" key="1">
    <source>
        <dbReference type="SAM" id="MobiDB-lite"/>
    </source>
</evidence>
<keyword evidence="3" id="KW-1185">Reference proteome</keyword>
<sequence length="228" mass="25925">MYTRVSRTTKDMSSTPTSTKRDSTEIKRKRLCLNQQDSNENSSSKKTAKELSSPKFPYEKTVKELTSQKFPCEKTASPIRSTSASVITIDIPNPVSDMFEDDLPDDSFAKEISMDGTLEKLSANSDYKETVFGTSENVSTNISKLGKSENLEKVLKEGMLTITPNALKNNFKEQYKQNEEIIRKDTTNNMSEKQSVNVRVKCFKDFILQQEAKLTLQKASYLKLRNSW</sequence>
<protein>
    <submittedName>
        <fullName evidence="2">Uncharacterized protein</fullName>
    </submittedName>
</protein>
<accession>A0A8S3VDC4</accession>
<dbReference type="EMBL" id="CAJPWZ010003139">
    <property type="protein sequence ID" value="CAG2253077.1"/>
    <property type="molecule type" value="Genomic_DNA"/>
</dbReference>
<dbReference type="Proteomes" id="UP000683360">
    <property type="component" value="Unassembled WGS sequence"/>
</dbReference>
<evidence type="ECO:0000313" key="2">
    <source>
        <dbReference type="EMBL" id="CAG2253077.1"/>
    </source>
</evidence>
<organism evidence="2 3">
    <name type="scientific">Mytilus edulis</name>
    <name type="common">Blue mussel</name>
    <dbReference type="NCBI Taxonomy" id="6550"/>
    <lineage>
        <taxon>Eukaryota</taxon>
        <taxon>Metazoa</taxon>
        <taxon>Spiralia</taxon>
        <taxon>Lophotrochozoa</taxon>
        <taxon>Mollusca</taxon>
        <taxon>Bivalvia</taxon>
        <taxon>Autobranchia</taxon>
        <taxon>Pteriomorphia</taxon>
        <taxon>Mytilida</taxon>
        <taxon>Mytiloidea</taxon>
        <taxon>Mytilidae</taxon>
        <taxon>Mytilinae</taxon>
        <taxon>Mytilus</taxon>
    </lineage>
</organism>
<proteinExistence type="predicted"/>
<name>A0A8S3VDC4_MYTED</name>
<dbReference type="AlphaFoldDB" id="A0A8S3VDC4"/>